<dbReference type="InterPro" id="IPR045351">
    <property type="entry name" value="DUF6531"/>
</dbReference>
<evidence type="ECO:0000256" key="4">
    <source>
        <dbReference type="SAM" id="Coils"/>
    </source>
</evidence>
<proteinExistence type="predicted"/>
<feature type="domain" description="DUF6531" evidence="6">
    <location>
        <begin position="330"/>
        <end position="406"/>
    </location>
</feature>
<evidence type="ECO:0000259" key="7">
    <source>
        <dbReference type="Pfam" id="PF25023"/>
    </source>
</evidence>
<evidence type="ECO:0000256" key="2">
    <source>
        <dbReference type="ARBA" id="ARBA00022525"/>
    </source>
</evidence>
<keyword evidence="9" id="KW-1185">Reference proteome</keyword>
<dbReference type="GO" id="GO:0005576">
    <property type="term" value="C:extracellular region"/>
    <property type="evidence" value="ECO:0007669"/>
    <property type="project" value="UniProtKB-SubCell"/>
</dbReference>
<dbReference type="Pfam" id="PF25023">
    <property type="entry name" value="TEN_YD-shell"/>
    <property type="match status" value="4"/>
</dbReference>
<name>A0A1B1N1L9_9BACL</name>
<dbReference type="KEGG" id="pyg:AWM70_12530"/>
<dbReference type="InterPro" id="IPR022385">
    <property type="entry name" value="Rhs_assc_core"/>
</dbReference>
<dbReference type="Pfam" id="PF20148">
    <property type="entry name" value="DUF6531"/>
    <property type="match status" value="1"/>
</dbReference>
<dbReference type="PANTHER" id="PTHR32305">
    <property type="match status" value="1"/>
</dbReference>
<dbReference type="Pfam" id="PF05593">
    <property type="entry name" value="RHS_repeat"/>
    <property type="match status" value="3"/>
</dbReference>
<protein>
    <submittedName>
        <fullName evidence="8">Uncharacterized protein</fullName>
    </submittedName>
</protein>
<keyword evidence="3" id="KW-0677">Repeat</keyword>
<feature type="domain" description="Teneurin-like YD-shell" evidence="7">
    <location>
        <begin position="1198"/>
        <end position="1304"/>
    </location>
</feature>
<evidence type="ECO:0000259" key="6">
    <source>
        <dbReference type="Pfam" id="PF20148"/>
    </source>
</evidence>
<dbReference type="OrthoDB" id="41445at2"/>
<keyword evidence="2" id="KW-0964">Secreted</keyword>
<feature type="coiled-coil region" evidence="4">
    <location>
        <begin position="17"/>
        <end position="72"/>
    </location>
</feature>
<evidence type="ECO:0000259" key="5">
    <source>
        <dbReference type="Pfam" id="PF14449"/>
    </source>
</evidence>
<dbReference type="Proteomes" id="UP000092573">
    <property type="component" value="Chromosome"/>
</dbReference>
<dbReference type="RefSeq" id="WP_068696864.1">
    <property type="nucleotide sequence ID" value="NZ_CP014167.1"/>
</dbReference>
<organism evidence="8 9">
    <name type="scientific">Paenibacillus yonginensis</name>
    <dbReference type="NCBI Taxonomy" id="1462996"/>
    <lineage>
        <taxon>Bacteria</taxon>
        <taxon>Bacillati</taxon>
        <taxon>Bacillota</taxon>
        <taxon>Bacilli</taxon>
        <taxon>Bacillales</taxon>
        <taxon>Paenibacillaceae</taxon>
        <taxon>Paenibacillus</taxon>
    </lineage>
</organism>
<feature type="domain" description="Teneurin-like YD-shell" evidence="7">
    <location>
        <begin position="888"/>
        <end position="1034"/>
    </location>
</feature>
<gene>
    <name evidence="8" type="ORF">AWM70_12530</name>
</gene>
<dbReference type="NCBIfam" id="TIGR01643">
    <property type="entry name" value="YD_repeat_2x"/>
    <property type="match status" value="13"/>
</dbReference>
<feature type="domain" description="Teneurin-like YD-shell" evidence="7">
    <location>
        <begin position="1096"/>
        <end position="1191"/>
    </location>
</feature>
<keyword evidence="4" id="KW-0175">Coiled coil</keyword>
<comment type="subcellular location">
    <subcellularLocation>
        <location evidence="1">Secreted</location>
    </subcellularLocation>
</comment>
<dbReference type="InterPro" id="IPR027797">
    <property type="entry name" value="PT-TG_dom"/>
</dbReference>
<dbReference type="Pfam" id="PF14449">
    <property type="entry name" value="PT-TG"/>
    <property type="match status" value="1"/>
</dbReference>
<dbReference type="InterPro" id="IPR031325">
    <property type="entry name" value="RHS_repeat"/>
</dbReference>
<dbReference type="InterPro" id="IPR006530">
    <property type="entry name" value="YD"/>
</dbReference>
<feature type="domain" description="Pre-toxin TG" evidence="5">
    <location>
        <begin position="101"/>
        <end position="155"/>
    </location>
</feature>
<accession>A0A1B1N1L9</accession>
<reference evidence="8 9" key="1">
    <citation type="submission" date="2016-01" db="EMBL/GenBank/DDBJ databases">
        <title>Complete Genome Sequence of Paenibacillus yonginensis DCY84, a novel Plant Growth-Promoting Bacteria with Elicitation of Induced Systemic Resistance.</title>
        <authorList>
            <person name="Kim Y.J."/>
            <person name="Yang D.C."/>
            <person name="Sukweenadhi J."/>
        </authorList>
    </citation>
    <scope>NUCLEOTIDE SEQUENCE [LARGE SCALE GENOMIC DNA]</scope>
    <source>
        <strain evidence="8 9">DCY84</strain>
    </source>
</reference>
<dbReference type="InterPro" id="IPR056823">
    <property type="entry name" value="TEN-like_YD-shell"/>
</dbReference>
<evidence type="ECO:0000313" key="9">
    <source>
        <dbReference type="Proteomes" id="UP000092573"/>
    </source>
</evidence>
<dbReference type="STRING" id="1462996.AWM70_12530"/>
<sequence>MKIEVDVSDLKQTGKSLKTAANEIEEIRSGLQRAMSRLTMESRSRSNIEGTFHQVNQRLSELQEELQSLSALSIRKGDQFADDDAYGQQVKSSKWWKVFQTGVSLALDFVPIIGNAKGLVEAVTGRDLITGQKLAAWERGLGVLGPFGKGVKTAAKLTRFADEAIEGVTFVARHADDAADFVKQADKAAEAGEGLATAERVDDAAKSASTAAAADRMTFAGRGSGTGKAESTAAAAAQTADGLTAAEREAATGLAIGGAGTAAGVLAGAASQSGKAAHMAEEAAGAGRKSAQELAAGTGSAKGAASVSASAEVKQTQNLTVRNANSLVDDPIHTGTGDQLMENKVLQLYGAAAWPILIQYHSGLLQESEMGVAWTHNYALSLDIEAAESEPSSLIVHWNAARQNRFELHEDGIYRSRDLDVQWDELHRSEDGFQLKTRAKQDRFDFTPEGKLIRHRNAEGFQLRVAHNEQGTVERLTDVITGRRVSFQYNEGGLLTKIQDEARSVHFEYDDSRHMIRMLDANGHTTDMTYDPEGRLLSLAVEGEVQFENTFDAEHRIIAQTNPAGRASRLHYDTESQPGSVVTTFTDALNRQTRYVHDERYLLAEVEYPDGRWQRYTYNEAGQETECVYSDGRTEQKTYDEQGRLIRFTDALGYVTQFGYNEQHQVIREINAEQQETTYTYDGLSRLIRVTRPDGSYAENRYQEAGQLAAYRDFSGAVRSFLYGEHGELAGWEDAEGRPTRVFLDEAGRISLLEDAAGARTIREYDGKDNLILTRDALGHTWTSDFDPTDQLLQRTDPSGAVTTYTYTPTGQLASQTDPLGHSIQYEYDEADRLVAQIDPEGRRTELAYDAGDRLTLVTDPLGRTTSYHYDAAGRLDRVTDGEGRTVTELTYDALGRPLAVTNGLGHTTRYRFNALGQVQETADAAGRTVRYKYDAAARLVEVVEAEQAVYRQEFDGEDRLTAYADANGNRTEVGYDRSGLLIEERNAAGQAILYGYDPRGLLATRTNARQQQTHYRYDAAGRLIERSDEAGEVKLSYDANGRITSLSEGEAEMTRSYDAAGQVLSSTDTFGNTLRYAYDASGRLTELTYPDGKAVHYRYNAAGELSEVKDWRGRLTRYRYDQSGKLIETNRPNGSREKRSYDVAGQLIRLSDQTVQGILLQKFDFTYNEIGQIIQEEDRQYTYDQFRRLSSGSSRGRITRYAYDLGGNLTESQGAEGQQSLAFSYTADNRLKAIGDYPVEMDADGNLLYQSDGEGMAAYEYDARNRLVKSGKARYTYNALGSRTSLTWRGKTTHYVVDEQGELSRVLMEVGEGGSPKAYYVYGLGLIGREDADGNYVSYHSDIRGSTTLLTDEQGCVTDRYTYGLYGELEQHEGTSSQPFCYNGRDGVMTDPNGLYYMRARYYDPSLKRFLNRDVLRGDLTDGQTLNRYAYVNGDPVRYVDPLGLCKVEGTGNLLDKPTAGDNIGSNLRPQGAGKADDFAKETFLPDEYYKNNYAPMQGTPGARVDFSRLGSSGQVEDSRVIYDQAGKQKYRIDYTDHGNSFHHTDPHMHEYIYQDAGKSIKTEIKYFVEPSTGRLRQGIIDETRNKIKFID</sequence>
<evidence type="ECO:0000256" key="3">
    <source>
        <dbReference type="ARBA" id="ARBA00022737"/>
    </source>
</evidence>
<dbReference type="Gene3D" id="2.180.10.10">
    <property type="entry name" value="RHS repeat-associated core"/>
    <property type="match status" value="6"/>
</dbReference>
<feature type="domain" description="Teneurin-like YD-shell" evidence="7">
    <location>
        <begin position="517"/>
        <end position="722"/>
    </location>
</feature>
<dbReference type="InterPro" id="IPR050708">
    <property type="entry name" value="T6SS_VgrG/RHS"/>
</dbReference>
<dbReference type="EMBL" id="CP014167">
    <property type="protein sequence ID" value="ANS75330.1"/>
    <property type="molecule type" value="Genomic_DNA"/>
</dbReference>
<evidence type="ECO:0000256" key="1">
    <source>
        <dbReference type="ARBA" id="ARBA00004613"/>
    </source>
</evidence>
<evidence type="ECO:0000313" key="8">
    <source>
        <dbReference type="EMBL" id="ANS75330.1"/>
    </source>
</evidence>
<dbReference type="PANTHER" id="PTHR32305:SF15">
    <property type="entry name" value="PROTEIN RHSA-RELATED"/>
    <property type="match status" value="1"/>
</dbReference>
<dbReference type="NCBIfam" id="TIGR03696">
    <property type="entry name" value="Rhs_assc_core"/>
    <property type="match status" value="1"/>
</dbReference>